<evidence type="ECO:0000313" key="1">
    <source>
        <dbReference type="EMBL" id="GKX68712.1"/>
    </source>
</evidence>
<evidence type="ECO:0000313" key="2">
    <source>
        <dbReference type="Proteomes" id="UP001058074"/>
    </source>
</evidence>
<comment type="caution">
    <text evidence="1">The sequence shown here is derived from an EMBL/GenBank/DDBJ whole genome shotgun (WGS) entry which is preliminary data.</text>
</comment>
<organism evidence="1 2">
    <name type="scientific">Inconstantimicrobium mannanitabidum</name>
    <dbReference type="NCBI Taxonomy" id="1604901"/>
    <lineage>
        <taxon>Bacteria</taxon>
        <taxon>Bacillati</taxon>
        <taxon>Bacillota</taxon>
        <taxon>Clostridia</taxon>
        <taxon>Eubacteriales</taxon>
        <taxon>Clostridiaceae</taxon>
        <taxon>Inconstantimicrobium</taxon>
    </lineage>
</organism>
<name>A0ACB5RHZ8_9CLOT</name>
<gene>
    <name evidence="1" type="ORF">rsdtw13_39700</name>
</gene>
<protein>
    <submittedName>
        <fullName evidence="1">Uncharacterized protein</fullName>
    </submittedName>
</protein>
<dbReference type="Proteomes" id="UP001058074">
    <property type="component" value="Unassembled WGS sequence"/>
</dbReference>
<reference evidence="1" key="1">
    <citation type="journal article" date="2025" name="Int. J. Syst. Evol. Microbiol.">
        <title>Inconstantimicrobium mannanitabidum sp. nov., a novel member of the family Clostridiaceae isolated from anoxic soil under the treatment of reductive soil disinfestation.</title>
        <authorList>
            <person name="Ueki A."/>
            <person name="Tonouchi A."/>
            <person name="Honma S."/>
            <person name="Kaku N."/>
            <person name="Ueki K."/>
        </authorList>
    </citation>
    <scope>NUCLEOTIDE SEQUENCE</scope>
    <source>
        <strain evidence="1">TW13</strain>
    </source>
</reference>
<dbReference type="EMBL" id="BROD01000001">
    <property type="protein sequence ID" value="GKX68712.1"/>
    <property type="molecule type" value="Genomic_DNA"/>
</dbReference>
<accession>A0ACB5RHZ8</accession>
<keyword evidence="2" id="KW-1185">Reference proteome</keyword>
<proteinExistence type="predicted"/>
<sequence length="194" mass="21961">MKRNILKKKKVRVSLTVILLICLMFQGYIWWIPVMTEAKTSDAIIVLGCQLHGEIPSAFLRERTLKAAQLYKQNKGKYIIVSGGQGPGETISEAEGMKRILLQEGIPESSIILEDKSRNTNENIKNSKQILDKMNLKSVIVVSNDFHLRRAKVLCDKNNLSASYSGVFVKQYIFKEVYGAIREMPGIIKDVLFN</sequence>